<sequence>MRNSSLIKPRFCVSIAESSTTKLNSTVKRAFVSGSHFAEIRLDYLSSFSIEKIQNLSNTYKNRLILTFRSKNEGGFSNISESDRLDILSQLLDLKYSIKDIESSTYLKHYSLFHKKKNLLISWHNFKSTPSYNELETRVRTISKKFSNNPENNGNWQLGKIIKIVTKANTMDDCNKIFKLYKKFNKSRFHLLAFCMGDNGSTTRILSPFLGAPFVYCFIGKNPIAPGQIHINTLKEIYSNF</sequence>
<evidence type="ECO:0000256" key="2">
    <source>
        <dbReference type="ARBA" id="ARBA00012060"/>
    </source>
</evidence>
<evidence type="ECO:0000256" key="4">
    <source>
        <dbReference type="ARBA" id="ARBA00023270"/>
    </source>
</evidence>
<name>B3V5N3_9ARCH</name>
<dbReference type="InterPro" id="IPR001381">
    <property type="entry name" value="DHquinase_I"/>
</dbReference>
<evidence type="ECO:0000256" key="1">
    <source>
        <dbReference type="ARBA" id="ARBA00001864"/>
    </source>
</evidence>
<dbReference type="InterPro" id="IPR013785">
    <property type="entry name" value="Aldolase_TIM"/>
</dbReference>
<evidence type="ECO:0000256" key="3">
    <source>
        <dbReference type="ARBA" id="ARBA00023239"/>
    </source>
</evidence>
<dbReference type="AlphaFoldDB" id="B3V5N3"/>
<evidence type="ECO:0000313" key="5">
    <source>
        <dbReference type="EMBL" id="ACF09633.1"/>
    </source>
</evidence>
<keyword evidence="3 5" id="KW-0456">Lyase</keyword>
<reference evidence="5" key="1">
    <citation type="journal article" date="2008" name="ISME J.">
        <title>Hindsight in the relative abundance, metabolic potential and genome dynamics of uncultivated marine archaea from comparative metagenomic analyses of bathypelagic plankton of different oceanic regions.</title>
        <authorList>
            <person name="Martin-Cuadrado A.B."/>
            <person name="Rodriguez-Valera F."/>
            <person name="Moreira D."/>
            <person name="Alba J.C."/>
            <person name="Ivars-Martinez E."/>
            <person name="Henn M.R."/>
            <person name="Talla E."/>
            <person name="Lopez-Garcia P."/>
        </authorList>
    </citation>
    <scope>NUCLEOTIDE SEQUENCE</scope>
</reference>
<dbReference type="GO" id="GO:0003855">
    <property type="term" value="F:3-dehydroquinate dehydratase activity"/>
    <property type="evidence" value="ECO:0007669"/>
    <property type="project" value="UniProtKB-EC"/>
</dbReference>
<dbReference type="Pfam" id="PF01487">
    <property type="entry name" value="DHquinase_I"/>
    <property type="match status" value="1"/>
</dbReference>
<dbReference type="GO" id="GO:0046279">
    <property type="term" value="P:3,4-dihydroxybenzoate biosynthetic process"/>
    <property type="evidence" value="ECO:0007669"/>
    <property type="project" value="TreeGrafter"/>
</dbReference>
<dbReference type="EC" id="4.2.1.10" evidence="2"/>
<protein>
    <recommendedName>
        <fullName evidence="2">3-dehydroquinate dehydratase</fullName>
        <ecNumber evidence="2">4.2.1.10</ecNumber>
    </recommendedName>
</protein>
<keyword evidence="4" id="KW-0704">Schiff base</keyword>
<reference evidence="5" key="2">
    <citation type="submission" date="2008-05" db="EMBL/GenBank/DDBJ databases">
        <authorList>
            <person name="Martin-Cuadrado A.-B."/>
            <person name="Rodriguez-Valera F."/>
            <person name="Moreira D."/>
            <person name="Alba J.-C."/>
            <person name="Ivars-Martinez E."/>
            <person name="Henn M.R."/>
            <person name="Talla E."/>
            <person name="Lopez-Garcia P."/>
        </authorList>
    </citation>
    <scope>NUCLEOTIDE SEQUENCE</scope>
</reference>
<dbReference type="CDD" id="cd00502">
    <property type="entry name" value="DHQase_I"/>
    <property type="match status" value="1"/>
</dbReference>
<proteinExistence type="predicted"/>
<dbReference type="PANTHER" id="PTHR43699">
    <property type="entry name" value="3-DEHYDROQUINATE DEHYDRATASE"/>
    <property type="match status" value="1"/>
</dbReference>
<accession>B3V5N3</accession>
<dbReference type="PANTHER" id="PTHR43699:SF1">
    <property type="entry name" value="3-DEHYDROQUINATE DEHYDRATASE"/>
    <property type="match status" value="1"/>
</dbReference>
<dbReference type="InterPro" id="IPR050146">
    <property type="entry name" value="Type-I_3-dehydroquinase"/>
</dbReference>
<dbReference type="Gene3D" id="3.20.20.70">
    <property type="entry name" value="Aldolase class I"/>
    <property type="match status" value="1"/>
</dbReference>
<dbReference type="SUPFAM" id="SSF51569">
    <property type="entry name" value="Aldolase"/>
    <property type="match status" value="1"/>
</dbReference>
<dbReference type="EMBL" id="EU686620">
    <property type="protein sequence ID" value="ACF09633.1"/>
    <property type="molecule type" value="Genomic_DNA"/>
</dbReference>
<comment type="catalytic activity">
    <reaction evidence="1">
        <text>3-dehydroquinate = 3-dehydroshikimate + H2O</text>
        <dbReference type="Rhea" id="RHEA:21096"/>
        <dbReference type="ChEBI" id="CHEBI:15377"/>
        <dbReference type="ChEBI" id="CHEBI:16630"/>
        <dbReference type="ChEBI" id="CHEBI:32364"/>
        <dbReference type="EC" id="4.2.1.10"/>
    </reaction>
</comment>
<organism evidence="5">
    <name type="scientific">uncultured marine crenarchaeote AD1000-325-A12</name>
    <dbReference type="NCBI Taxonomy" id="526639"/>
    <lineage>
        <taxon>Archaea</taxon>
        <taxon>Nitrososphaerota</taxon>
        <taxon>Nitrososphaeria</taxon>
        <taxon>Nitrosopumilales</taxon>
        <taxon>environmental samples</taxon>
    </lineage>
</organism>